<evidence type="ECO:0000256" key="7">
    <source>
        <dbReference type="RuleBase" id="RU000477"/>
    </source>
</evidence>
<comment type="similarity">
    <text evidence="2 7">Belongs to the MIP/aquaporin (TC 1.A.8) family.</text>
</comment>
<feature type="transmembrane region" description="Helical" evidence="9">
    <location>
        <begin position="105"/>
        <end position="127"/>
    </location>
</feature>
<sequence>MTDRTARPWTRMRQTTAGELLAEFLGTAILIILGCGSVAVAVVGLPGSGRQTVDFGPANWLIIAWGWGLAVVFAVYVAGGVSGAHINPAVTLAWAIRRKFPWAKVLPYWAAQVVGAFAGAAVVLAVYHNAIDAFLASQNPPTGRDGSVGTFSIFATFPAEYFGNGVWGPLVDQIVGTAILVAIIAAIIDARNQPPSANLAPFVVGLVVVAIGLTYGTNAGYAINPARDLGPRLLAFFAGWGDAAFPGNGEWFSSYWWIPIVGPLVGGVVGVLVYDFFIGSVLAVRPAPGAEPTPPPGRVPGSADGDAGDGARSEGDVLPETDQTRSGRQVQRSE</sequence>
<feature type="compositionally biased region" description="Pro residues" evidence="8">
    <location>
        <begin position="289"/>
        <end position="298"/>
    </location>
</feature>
<evidence type="ECO:0000256" key="2">
    <source>
        <dbReference type="ARBA" id="ARBA00006175"/>
    </source>
</evidence>
<evidence type="ECO:0000256" key="6">
    <source>
        <dbReference type="ARBA" id="ARBA00023136"/>
    </source>
</evidence>
<dbReference type="EMBL" id="BAABCM010000016">
    <property type="protein sequence ID" value="GAA3847827.1"/>
    <property type="molecule type" value="Genomic_DNA"/>
</dbReference>
<accession>A0ABP7JLE2</accession>
<gene>
    <name evidence="10" type="ORF">GCM10022380_77560</name>
</gene>
<dbReference type="PROSITE" id="PS00221">
    <property type="entry name" value="MIP"/>
    <property type="match status" value="1"/>
</dbReference>
<name>A0ABP7JLE2_9PSEU</name>
<dbReference type="PRINTS" id="PR00783">
    <property type="entry name" value="MINTRINSICP"/>
</dbReference>
<keyword evidence="4 7" id="KW-0812">Transmembrane</keyword>
<organism evidence="10 11">
    <name type="scientific">Amycolatopsis tucumanensis</name>
    <dbReference type="NCBI Taxonomy" id="401106"/>
    <lineage>
        <taxon>Bacteria</taxon>
        <taxon>Bacillati</taxon>
        <taxon>Actinomycetota</taxon>
        <taxon>Actinomycetes</taxon>
        <taxon>Pseudonocardiales</taxon>
        <taxon>Pseudonocardiaceae</taxon>
        <taxon>Amycolatopsis</taxon>
    </lineage>
</organism>
<dbReference type="InterPro" id="IPR023271">
    <property type="entry name" value="Aquaporin-like"/>
</dbReference>
<keyword evidence="3 7" id="KW-0813">Transport</keyword>
<dbReference type="NCBIfam" id="TIGR00861">
    <property type="entry name" value="MIP"/>
    <property type="match status" value="1"/>
</dbReference>
<feature type="transmembrane region" description="Helical" evidence="9">
    <location>
        <begin position="199"/>
        <end position="223"/>
    </location>
</feature>
<reference evidence="11" key="1">
    <citation type="journal article" date="2019" name="Int. J. Syst. Evol. Microbiol.">
        <title>The Global Catalogue of Microorganisms (GCM) 10K type strain sequencing project: providing services to taxonomists for standard genome sequencing and annotation.</title>
        <authorList>
            <consortium name="The Broad Institute Genomics Platform"/>
            <consortium name="The Broad Institute Genome Sequencing Center for Infectious Disease"/>
            <person name="Wu L."/>
            <person name="Ma J."/>
        </authorList>
    </citation>
    <scope>NUCLEOTIDE SEQUENCE [LARGE SCALE GENOMIC DNA]</scope>
    <source>
        <strain evidence="11">JCM 17017</strain>
    </source>
</reference>
<proteinExistence type="inferred from homology"/>
<dbReference type="InterPro" id="IPR050363">
    <property type="entry name" value="MIP/Aquaporin"/>
</dbReference>
<evidence type="ECO:0000313" key="10">
    <source>
        <dbReference type="EMBL" id="GAA3847827.1"/>
    </source>
</evidence>
<feature type="transmembrane region" description="Helical" evidence="9">
    <location>
        <begin position="20"/>
        <end position="42"/>
    </location>
</feature>
<evidence type="ECO:0000256" key="9">
    <source>
        <dbReference type="SAM" id="Phobius"/>
    </source>
</evidence>
<feature type="transmembrane region" description="Helical" evidence="9">
    <location>
        <begin position="255"/>
        <end position="277"/>
    </location>
</feature>
<keyword evidence="11" id="KW-1185">Reference proteome</keyword>
<evidence type="ECO:0000313" key="11">
    <source>
        <dbReference type="Proteomes" id="UP001501624"/>
    </source>
</evidence>
<dbReference type="SUPFAM" id="SSF81338">
    <property type="entry name" value="Aquaporin-like"/>
    <property type="match status" value="1"/>
</dbReference>
<dbReference type="InterPro" id="IPR000425">
    <property type="entry name" value="MIP"/>
</dbReference>
<feature type="compositionally biased region" description="Polar residues" evidence="8">
    <location>
        <begin position="324"/>
        <end position="334"/>
    </location>
</feature>
<evidence type="ECO:0000256" key="5">
    <source>
        <dbReference type="ARBA" id="ARBA00022989"/>
    </source>
</evidence>
<protein>
    <submittedName>
        <fullName evidence="10">MIP/aquaporin family protein</fullName>
    </submittedName>
</protein>
<dbReference type="InterPro" id="IPR022357">
    <property type="entry name" value="MIP_CS"/>
</dbReference>
<evidence type="ECO:0000256" key="4">
    <source>
        <dbReference type="ARBA" id="ARBA00022692"/>
    </source>
</evidence>
<dbReference type="PANTHER" id="PTHR43829">
    <property type="entry name" value="AQUAPORIN OR AQUAGLYCEROPORIN RELATED"/>
    <property type="match status" value="1"/>
</dbReference>
<feature type="transmembrane region" description="Helical" evidence="9">
    <location>
        <begin position="166"/>
        <end position="187"/>
    </location>
</feature>
<evidence type="ECO:0000256" key="8">
    <source>
        <dbReference type="SAM" id="MobiDB-lite"/>
    </source>
</evidence>
<comment type="caution">
    <text evidence="10">The sequence shown here is derived from an EMBL/GenBank/DDBJ whole genome shotgun (WGS) entry which is preliminary data.</text>
</comment>
<dbReference type="PROSITE" id="PS51257">
    <property type="entry name" value="PROKAR_LIPOPROTEIN"/>
    <property type="match status" value="1"/>
</dbReference>
<keyword evidence="5 9" id="KW-1133">Transmembrane helix</keyword>
<keyword evidence="6 9" id="KW-0472">Membrane</keyword>
<evidence type="ECO:0000256" key="1">
    <source>
        <dbReference type="ARBA" id="ARBA00004141"/>
    </source>
</evidence>
<evidence type="ECO:0000256" key="3">
    <source>
        <dbReference type="ARBA" id="ARBA00022448"/>
    </source>
</evidence>
<dbReference type="Pfam" id="PF00230">
    <property type="entry name" value="MIP"/>
    <property type="match status" value="1"/>
</dbReference>
<dbReference type="Gene3D" id="1.20.1080.10">
    <property type="entry name" value="Glycerol uptake facilitator protein"/>
    <property type="match status" value="1"/>
</dbReference>
<dbReference type="Proteomes" id="UP001501624">
    <property type="component" value="Unassembled WGS sequence"/>
</dbReference>
<feature type="transmembrane region" description="Helical" evidence="9">
    <location>
        <begin position="62"/>
        <end position="84"/>
    </location>
</feature>
<comment type="subcellular location">
    <subcellularLocation>
        <location evidence="1">Membrane</location>
        <topology evidence="1">Multi-pass membrane protein</topology>
    </subcellularLocation>
</comment>
<dbReference type="RefSeq" id="WP_235716323.1">
    <property type="nucleotide sequence ID" value="NZ_BAABCM010000016.1"/>
</dbReference>
<feature type="region of interest" description="Disordered" evidence="8">
    <location>
        <begin position="288"/>
        <end position="334"/>
    </location>
</feature>
<dbReference type="PANTHER" id="PTHR43829:SF9">
    <property type="entry name" value="AQUAPORIN-9"/>
    <property type="match status" value="1"/>
</dbReference>